<proteinExistence type="predicted"/>
<comment type="caution">
    <text evidence="2">The sequence shown here is derived from an EMBL/GenBank/DDBJ whole genome shotgun (WGS) entry which is preliminary data.</text>
</comment>
<evidence type="ECO:0000256" key="1">
    <source>
        <dbReference type="SAM" id="MobiDB-lite"/>
    </source>
</evidence>
<feature type="region of interest" description="Disordered" evidence="1">
    <location>
        <begin position="31"/>
        <end position="74"/>
    </location>
</feature>
<accession>A0A2T7PQJ3</accession>
<sequence>MNPYAFRGWHLPSAYADSGSCDRNYPTCTRRRGLPPTFLRPPSTLSRPTLQHPPWPSRRPTPTSGSCRASAPRLQREAPVNVRENGLVGKGGYEGLLYKPNAGPGAMSARSAADFEGAAAAAARDEVQKSCCAISCTCSTGGHQGSRLNGMLDTSCTWRTADMSPALDFKQTANISPYQTLCQRGESTLSCLDINPSPTLPSSPQPSPSPAIKMKKYRFDS</sequence>
<dbReference type="Proteomes" id="UP000245119">
    <property type="component" value="Linkage Group LG2"/>
</dbReference>
<name>A0A2T7PQJ3_POMCA</name>
<dbReference type="AlphaFoldDB" id="A0A2T7PQJ3"/>
<feature type="region of interest" description="Disordered" evidence="1">
    <location>
        <begin position="194"/>
        <end position="221"/>
    </location>
</feature>
<gene>
    <name evidence="2" type="ORF">C0Q70_02610</name>
</gene>
<protein>
    <submittedName>
        <fullName evidence="2">Uncharacterized protein</fullName>
    </submittedName>
</protein>
<feature type="compositionally biased region" description="Pro residues" evidence="1">
    <location>
        <begin position="198"/>
        <end position="209"/>
    </location>
</feature>
<evidence type="ECO:0000313" key="3">
    <source>
        <dbReference type="Proteomes" id="UP000245119"/>
    </source>
</evidence>
<organism evidence="2 3">
    <name type="scientific">Pomacea canaliculata</name>
    <name type="common">Golden apple snail</name>
    <dbReference type="NCBI Taxonomy" id="400727"/>
    <lineage>
        <taxon>Eukaryota</taxon>
        <taxon>Metazoa</taxon>
        <taxon>Spiralia</taxon>
        <taxon>Lophotrochozoa</taxon>
        <taxon>Mollusca</taxon>
        <taxon>Gastropoda</taxon>
        <taxon>Caenogastropoda</taxon>
        <taxon>Architaenioglossa</taxon>
        <taxon>Ampullarioidea</taxon>
        <taxon>Ampullariidae</taxon>
        <taxon>Pomacea</taxon>
    </lineage>
</organism>
<reference evidence="2 3" key="1">
    <citation type="submission" date="2018-04" db="EMBL/GenBank/DDBJ databases">
        <title>The genome of golden apple snail Pomacea canaliculata provides insight into stress tolerance and invasive adaptation.</title>
        <authorList>
            <person name="Liu C."/>
            <person name="Liu B."/>
            <person name="Ren Y."/>
            <person name="Zhang Y."/>
            <person name="Wang H."/>
            <person name="Li S."/>
            <person name="Jiang F."/>
            <person name="Yin L."/>
            <person name="Zhang G."/>
            <person name="Qian W."/>
            <person name="Fan W."/>
        </authorList>
    </citation>
    <scope>NUCLEOTIDE SEQUENCE [LARGE SCALE GENOMIC DNA]</scope>
    <source>
        <strain evidence="2">SZHN2017</strain>
        <tissue evidence="2">Muscle</tissue>
    </source>
</reference>
<evidence type="ECO:0000313" key="2">
    <source>
        <dbReference type="EMBL" id="PVD35647.1"/>
    </source>
</evidence>
<keyword evidence="3" id="KW-1185">Reference proteome</keyword>
<dbReference type="OrthoDB" id="6159439at2759"/>
<dbReference type="EMBL" id="PZQS01000002">
    <property type="protein sequence ID" value="PVD35647.1"/>
    <property type="molecule type" value="Genomic_DNA"/>
</dbReference>